<evidence type="ECO:0000313" key="3">
    <source>
        <dbReference type="Proteomes" id="UP001241935"/>
    </source>
</evidence>
<name>A0AAW6USZ7_9GAMM</name>
<dbReference type="EMBL" id="JASKNE010000001">
    <property type="protein sequence ID" value="MDK1683247.1"/>
    <property type="molecule type" value="Genomic_DNA"/>
</dbReference>
<evidence type="ECO:0000256" key="1">
    <source>
        <dbReference type="SAM" id="SignalP"/>
    </source>
</evidence>
<evidence type="ECO:0008006" key="4">
    <source>
        <dbReference type="Google" id="ProtNLM"/>
    </source>
</evidence>
<dbReference type="RefSeq" id="WP_131266107.1">
    <property type="nucleotide sequence ID" value="NZ_JABERE010000033.1"/>
</dbReference>
<organism evidence="2 3">
    <name type="scientific">Acinetobacter terrestris</name>
    <dbReference type="NCBI Taxonomy" id="2529843"/>
    <lineage>
        <taxon>Bacteria</taxon>
        <taxon>Pseudomonadati</taxon>
        <taxon>Pseudomonadota</taxon>
        <taxon>Gammaproteobacteria</taxon>
        <taxon>Moraxellales</taxon>
        <taxon>Moraxellaceae</taxon>
        <taxon>Acinetobacter</taxon>
        <taxon>Acinetobacter Taxon 24</taxon>
    </lineage>
</organism>
<evidence type="ECO:0000313" key="2">
    <source>
        <dbReference type="EMBL" id="MDK1683247.1"/>
    </source>
</evidence>
<gene>
    <name evidence="2" type="ORF">QOR41_05235</name>
</gene>
<keyword evidence="1" id="KW-0732">Signal</keyword>
<feature type="signal peptide" evidence="1">
    <location>
        <begin position="1"/>
        <end position="22"/>
    </location>
</feature>
<reference evidence="2" key="1">
    <citation type="submission" date="2023-04" db="EMBL/GenBank/DDBJ databases">
        <title>The environmental microbiomes in feedlot watering bowls are a reservoir of florfenicol resistance for bovine respiratory disease pathogens.</title>
        <authorList>
            <person name="Kos D.W."/>
            <person name="Ruzzini A.C."/>
            <person name="Schreiner B."/>
            <person name="Jelinski M.D."/>
        </authorList>
    </citation>
    <scope>NUCLEOTIDE SEQUENCE</scope>
    <source>
        <strain evidence="2">WB3</strain>
    </source>
</reference>
<comment type="caution">
    <text evidence="2">The sequence shown here is derived from an EMBL/GenBank/DDBJ whole genome shotgun (WGS) entry which is preliminary data.</text>
</comment>
<dbReference type="Proteomes" id="UP001241935">
    <property type="component" value="Unassembled WGS sequence"/>
</dbReference>
<protein>
    <recommendedName>
        <fullName evidence="4">Spore coat protein U domain-containing protein</fullName>
    </recommendedName>
</protein>
<accession>A0AAW6USZ7</accession>
<dbReference type="AlphaFoldDB" id="A0AAW6USZ7"/>
<proteinExistence type="predicted"/>
<sequence>MKILIKTAIVSAVLLGSSLTQAANTTASIPIGVEVPRSCTLSNVSSSVVVPEDGSEAIGRFTMICNVNAYNFYVTTDSLEAGNLSLKSENGVKLPVQINQTYMYNSIPYGNFLLTASVRQWNANNILPIGAPIDAILKFKLTNPTTATIPAGIYTDTFRVNVNY</sequence>
<feature type="chain" id="PRO_5043622263" description="Spore coat protein U domain-containing protein" evidence="1">
    <location>
        <begin position="23"/>
        <end position="164"/>
    </location>
</feature>